<dbReference type="AlphaFoldDB" id="A0A2P6M6A5"/>
<comment type="caution">
    <text evidence="2">The sequence shown here is derived from an EMBL/GenBank/DDBJ whole genome shotgun (WGS) entry which is preliminary data.</text>
</comment>
<accession>A0A2P6M6A5</accession>
<dbReference type="OrthoDB" id="8902323at2"/>
<dbReference type="EMBL" id="PVLF01000023">
    <property type="protein sequence ID" value="PRH81469.1"/>
    <property type="molecule type" value="Genomic_DNA"/>
</dbReference>
<sequence>MTIHPSEAWTWDNLGLPPSQGACPRQPITSARQYLEGWIQRHRPGARVLDYRDRPDYVRSPPPPDGAGTTWRKEAGEFLLAYNQQGTEMREVVAVVVQFSNMAMPGVMPGEVRQFMSGTAFGATTLAAPAGQLEIDLLARIAATLQVDPQWQARMNRHHEEMSRTATRGAIERGRIMADTNREIADMQMRGWEERNAASDRMHDRSIDAITETTRYQDPAAGGQVRLDGYSDNAWRAADGSYIQSDDPNFDPNRDLGTDAERLERIE</sequence>
<name>A0A2P6M6A5_9GAMM</name>
<organism evidence="2 3">
    <name type="scientific">Arenimonas caeni</name>
    <dbReference type="NCBI Taxonomy" id="2058085"/>
    <lineage>
        <taxon>Bacteria</taxon>
        <taxon>Pseudomonadati</taxon>
        <taxon>Pseudomonadota</taxon>
        <taxon>Gammaproteobacteria</taxon>
        <taxon>Lysobacterales</taxon>
        <taxon>Lysobacteraceae</taxon>
        <taxon>Arenimonas</taxon>
    </lineage>
</organism>
<proteinExistence type="predicted"/>
<evidence type="ECO:0000313" key="2">
    <source>
        <dbReference type="EMBL" id="PRH81469.1"/>
    </source>
</evidence>
<dbReference type="Proteomes" id="UP000241736">
    <property type="component" value="Unassembled WGS sequence"/>
</dbReference>
<feature type="compositionally biased region" description="Basic and acidic residues" evidence="1">
    <location>
        <begin position="252"/>
        <end position="267"/>
    </location>
</feature>
<evidence type="ECO:0000256" key="1">
    <source>
        <dbReference type="SAM" id="MobiDB-lite"/>
    </source>
</evidence>
<evidence type="ECO:0000313" key="3">
    <source>
        <dbReference type="Proteomes" id="UP000241736"/>
    </source>
</evidence>
<keyword evidence="3" id="KW-1185">Reference proteome</keyword>
<feature type="region of interest" description="Disordered" evidence="1">
    <location>
        <begin position="240"/>
        <end position="267"/>
    </location>
</feature>
<protein>
    <submittedName>
        <fullName evidence="2">Uncharacterized protein</fullName>
    </submittedName>
</protein>
<reference evidence="2 3" key="1">
    <citation type="submission" date="2018-03" db="EMBL/GenBank/DDBJ databases">
        <title>Arenimonas caeni sp. nov., isolated from activated sludge.</title>
        <authorList>
            <person name="Liu H."/>
        </authorList>
    </citation>
    <scope>NUCLEOTIDE SEQUENCE [LARGE SCALE GENOMIC DNA]</scope>
    <source>
        <strain evidence="3">z29</strain>
    </source>
</reference>
<gene>
    <name evidence="2" type="ORF">C6N40_12335</name>
</gene>